<dbReference type="EMBL" id="CABQ01000046">
    <property type="protein sequence ID" value="CBI06963.1"/>
    <property type="molecule type" value="Genomic_DNA"/>
</dbReference>
<comment type="caution">
    <text evidence="1">The sequence shown here is derived from an EMBL/GenBank/DDBJ whole genome shotgun (WGS) entry which is preliminary data.</text>
</comment>
<dbReference type="AlphaFoldDB" id="E6QI98"/>
<organism evidence="1">
    <name type="scientific">mine drainage metagenome</name>
    <dbReference type="NCBI Taxonomy" id="410659"/>
    <lineage>
        <taxon>unclassified sequences</taxon>
        <taxon>metagenomes</taxon>
        <taxon>ecological metagenomes</taxon>
    </lineage>
</organism>
<reference evidence="1" key="1">
    <citation type="submission" date="2009-10" db="EMBL/GenBank/DDBJ databases">
        <title>Diversity of trophic interactions inside an arsenic-rich microbial ecosystem.</title>
        <authorList>
            <person name="Bertin P.N."/>
            <person name="Heinrich-Salmeron A."/>
            <person name="Pelletier E."/>
            <person name="Goulhen-Chollet F."/>
            <person name="Arsene-Ploetze F."/>
            <person name="Gallien S."/>
            <person name="Calteau A."/>
            <person name="Vallenet D."/>
            <person name="Casiot C."/>
            <person name="Chane-Woon-Ming B."/>
            <person name="Giloteaux L."/>
            <person name="Barakat M."/>
            <person name="Bonnefoy V."/>
            <person name="Bruneel O."/>
            <person name="Chandler M."/>
            <person name="Cleiss J."/>
            <person name="Duran R."/>
            <person name="Elbaz-Poulichet F."/>
            <person name="Fonknechten N."/>
            <person name="Lauga B."/>
            <person name="Mornico D."/>
            <person name="Ortet P."/>
            <person name="Schaeffer C."/>
            <person name="Siguier P."/>
            <person name="Alexander Thil Smith A."/>
            <person name="Van Dorsselaer A."/>
            <person name="Weissenbach J."/>
            <person name="Medigue C."/>
            <person name="Le Paslier D."/>
        </authorList>
    </citation>
    <scope>NUCLEOTIDE SEQUENCE</scope>
</reference>
<proteinExistence type="predicted"/>
<accession>E6QI98</accession>
<protein>
    <submittedName>
        <fullName evidence="1">Uncharacterized protein</fullName>
    </submittedName>
</protein>
<gene>
    <name evidence="1" type="ORF">CARN6_0263</name>
</gene>
<evidence type="ECO:0000313" key="1">
    <source>
        <dbReference type="EMBL" id="CBI06963.1"/>
    </source>
</evidence>
<sequence>MRIEIAFPFRDPLWMRNCGVGMSLCVRRRIVLSLGYFEGLYVVNKFSKIRAPTVEHSVSITDNDQRSPCPCDRNIEKILTMTAGIDKPACAAWHGAAYCGREEHNIPFISLEPMHSIAKKFCPSQSLREFNPLGDQLPDTVYLRPERTHDPNRSTVATEDELFNFRYDSPRLCFIYRFIVLSKLCGALDINPLNRGLVWVRNA</sequence>
<name>E6QI98_9ZZZZ</name>